<keyword evidence="2" id="KW-0812">Transmembrane</keyword>
<name>A0A3N4PNY8_9BACT</name>
<accession>A0A3N4PNY8</accession>
<evidence type="ECO:0000256" key="2">
    <source>
        <dbReference type="SAM" id="Phobius"/>
    </source>
</evidence>
<protein>
    <submittedName>
        <fullName evidence="3">DUF4907 domain-containing protein</fullName>
    </submittedName>
</protein>
<feature type="region of interest" description="Disordered" evidence="1">
    <location>
        <begin position="110"/>
        <end position="130"/>
    </location>
</feature>
<dbReference type="Proteomes" id="UP000278351">
    <property type="component" value="Unassembled WGS sequence"/>
</dbReference>
<dbReference type="EMBL" id="RPDH01000002">
    <property type="protein sequence ID" value="RPE09495.1"/>
    <property type="molecule type" value="Genomic_DNA"/>
</dbReference>
<comment type="caution">
    <text evidence="3">The sequence shown here is derived from an EMBL/GenBank/DDBJ whole genome shotgun (WGS) entry which is preliminary data.</text>
</comment>
<evidence type="ECO:0000313" key="3">
    <source>
        <dbReference type="EMBL" id="RPE09495.1"/>
    </source>
</evidence>
<feature type="transmembrane region" description="Helical" evidence="2">
    <location>
        <begin position="31"/>
        <end position="48"/>
    </location>
</feature>
<organism evidence="3 4">
    <name type="scientific">Chitinophaga lutea</name>
    <dbReference type="NCBI Taxonomy" id="2488634"/>
    <lineage>
        <taxon>Bacteria</taxon>
        <taxon>Pseudomonadati</taxon>
        <taxon>Bacteroidota</taxon>
        <taxon>Chitinophagia</taxon>
        <taxon>Chitinophagales</taxon>
        <taxon>Chitinophagaceae</taxon>
        <taxon>Chitinophaga</taxon>
    </lineage>
</organism>
<dbReference type="AlphaFoldDB" id="A0A3N4PNY8"/>
<keyword evidence="4" id="KW-1185">Reference proteome</keyword>
<proteinExistence type="predicted"/>
<keyword evidence="2" id="KW-0472">Membrane</keyword>
<gene>
    <name evidence="3" type="ORF">EGT74_21120</name>
</gene>
<dbReference type="Pfam" id="PF16250">
    <property type="entry name" value="DUF4907"/>
    <property type="match status" value="1"/>
</dbReference>
<sequence>MYWPAARPACRSTICSDSNQTRNMMRTTKTFHRWVMLTVLPGAVFFSCKGKKDLLRLAPVHTGSSWGYQIFRNNRPVIYQAEIPAIAGHHPFSSKEEAMRVGRLVMKKLQHGESPAVSPRELDSMGIRPN</sequence>
<evidence type="ECO:0000256" key="1">
    <source>
        <dbReference type="SAM" id="MobiDB-lite"/>
    </source>
</evidence>
<evidence type="ECO:0000313" key="4">
    <source>
        <dbReference type="Proteomes" id="UP000278351"/>
    </source>
</evidence>
<reference evidence="3 4" key="1">
    <citation type="submission" date="2018-11" db="EMBL/GenBank/DDBJ databases">
        <title>Chitinophaga lutea sp.nov., isolate from arsenic contaminated soil.</title>
        <authorList>
            <person name="Zong Y."/>
        </authorList>
    </citation>
    <scope>NUCLEOTIDE SEQUENCE [LARGE SCALE GENOMIC DNA]</scope>
    <source>
        <strain evidence="3 4">ZY74</strain>
    </source>
</reference>
<keyword evidence="2" id="KW-1133">Transmembrane helix</keyword>
<dbReference type="InterPro" id="IPR032593">
    <property type="entry name" value="DUF4907"/>
</dbReference>